<evidence type="ECO:0000313" key="2">
    <source>
        <dbReference type="EMBL" id="MBU5669837.1"/>
    </source>
</evidence>
<keyword evidence="1" id="KW-1133">Transmembrane helix</keyword>
<dbReference type="InterPro" id="IPR004445">
    <property type="entry name" value="GltS"/>
</dbReference>
<dbReference type="PANTHER" id="PTHR36178">
    <property type="entry name" value="SLR0625 PROTEIN"/>
    <property type="match status" value="1"/>
</dbReference>
<feature type="transmembrane region" description="Helical" evidence="1">
    <location>
        <begin position="6"/>
        <end position="22"/>
    </location>
</feature>
<reference evidence="2 3" key="1">
    <citation type="submission" date="2021-06" db="EMBL/GenBank/DDBJ databases">
        <authorList>
            <person name="Sun Q."/>
            <person name="Li D."/>
        </authorList>
    </citation>
    <scope>NUCLEOTIDE SEQUENCE [LARGE SCALE GENOMIC DNA]</scope>
    <source>
        <strain evidence="2 3">MSJ-1</strain>
    </source>
</reference>
<dbReference type="RefSeq" id="WP_216549674.1">
    <property type="nucleotide sequence ID" value="NZ_JAHLQO010000005.1"/>
</dbReference>
<keyword evidence="3" id="KW-1185">Reference proteome</keyword>
<feature type="transmembrane region" description="Helical" evidence="1">
    <location>
        <begin position="329"/>
        <end position="350"/>
    </location>
</feature>
<feature type="transmembrane region" description="Helical" evidence="1">
    <location>
        <begin position="240"/>
        <end position="259"/>
    </location>
</feature>
<comment type="caution">
    <text evidence="2">The sequence shown here is derived from an EMBL/GenBank/DDBJ whole genome shotgun (WGS) entry which is preliminary data.</text>
</comment>
<gene>
    <name evidence="2" type="ORF">KQI68_08310</name>
</gene>
<evidence type="ECO:0000313" key="3">
    <source>
        <dbReference type="Proteomes" id="UP000783742"/>
    </source>
</evidence>
<sequence length="393" mass="42115">MVFEFDLLATTAIGCAVALFGQKIVKSSKKLQEWAIPAPVVGGLIVAILFSILRGAEIVDVKWDKTLSSFLMNVFFTCVGFGFSLKILKMGSHYVWPIFWTITLGVILQGSVGIIIAKIFGLHELIGVNATTGANAGGPGTAAAFGEMYEALGATGSLEAGVAAATIGLALGSLSGGPVSAMLIKRFNLKSDPKDLELKSTEHDDAKLDIPRLFRMVSMILIIGALGIPIQWVLNKISVIEMPYFIGMLFAGAICRNIVEAANIDYYEPEIHTIESISLSIFLAITVMTMDLTQILHMLGPIAVMVVCSFGITILFAYFVVFRAYGKDYAAAVMTTGFIGTMMGSGTNAIANEQSLMDTYGYSHLAWVLFPAISVLAVDISNPLYMSLVSGLF</sequence>
<dbReference type="EMBL" id="JAHLQO010000005">
    <property type="protein sequence ID" value="MBU5669837.1"/>
    <property type="molecule type" value="Genomic_DNA"/>
</dbReference>
<feature type="transmembrane region" description="Helical" evidence="1">
    <location>
        <begin position="66"/>
        <end position="85"/>
    </location>
</feature>
<feature type="transmembrane region" description="Helical" evidence="1">
    <location>
        <begin position="302"/>
        <end position="322"/>
    </location>
</feature>
<proteinExistence type="predicted"/>
<feature type="transmembrane region" description="Helical" evidence="1">
    <location>
        <begin position="271"/>
        <end position="290"/>
    </location>
</feature>
<protein>
    <submittedName>
        <fullName evidence="2">Sodium:glutamate symporter</fullName>
    </submittedName>
</protein>
<organism evidence="2 3">
    <name type="scientific">Peptoniphilus ovalis</name>
    <dbReference type="NCBI Taxonomy" id="2841503"/>
    <lineage>
        <taxon>Bacteria</taxon>
        <taxon>Bacillati</taxon>
        <taxon>Bacillota</taxon>
        <taxon>Tissierellia</taxon>
        <taxon>Tissierellales</taxon>
        <taxon>Peptoniphilaceae</taxon>
        <taxon>Peptoniphilus</taxon>
    </lineage>
</organism>
<feature type="transmembrane region" description="Helical" evidence="1">
    <location>
        <begin position="34"/>
        <end position="54"/>
    </location>
</feature>
<feature type="transmembrane region" description="Helical" evidence="1">
    <location>
        <begin position="362"/>
        <end position="380"/>
    </location>
</feature>
<dbReference type="PANTHER" id="PTHR36178:SF1">
    <property type="entry name" value="SODIUM_GLUTAMATE SYMPORTER"/>
    <property type="match status" value="1"/>
</dbReference>
<dbReference type="Pfam" id="PF03616">
    <property type="entry name" value="Glt_symporter"/>
    <property type="match status" value="1"/>
</dbReference>
<accession>A0ABS6FI35</accession>
<keyword evidence="1" id="KW-0472">Membrane</keyword>
<name>A0ABS6FI35_9FIRM</name>
<dbReference type="Proteomes" id="UP000783742">
    <property type="component" value="Unassembled WGS sequence"/>
</dbReference>
<evidence type="ECO:0000256" key="1">
    <source>
        <dbReference type="SAM" id="Phobius"/>
    </source>
</evidence>
<feature type="transmembrane region" description="Helical" evidence="1">
    <location>
        <begin position="97"/>
        <end position="120"/>
    </location>
</feature>
<feature type="transmembrane region" description="Helical" evidence="1">
    <location>
        <begin position="162"/>
        <end position="184"/>
    </location>
</feature>
<keyword evidence="1" id="KW-0812">Transmembrane</keyword>
<feature type="transmembrane region" description="Helical" evidence="1">
    <location>
        <begin position="213"/>
        <end position="234"/>
    </location>
</feature>